<keyword evidence="2" id="KW-1185">Reference proteome</keyword>
<evidence type="ECO:0000313" key="1">
    <source>
        <dbReference type="EMBL" id="MFC6754994.1"/>
    </source>
</evidence>
<feature type="non-terminal residue" evidence="1">
    <location>
        <position position="1"/>
    </location>
</feature>
<protein>
    <submittedName>
        <fullName evidence="1">Hydantoinase/oxoprolinase family protein</fullName>
    </submittedName>
</protein>
<dbReference type="EMBL" id="JBHSWW010000466">
    <property type="protein sequence ID" value="MFC6754994.1"/>
    <property type="molecule type" value="Genomic_DNA"/>
</dbReference>
<dbReference type="AlphaFoldDB" id="A0ABD5SDH2"/>
<dbReference type="Proteomes" id="UP001596442">
    <property type="component" value="Unassembled WGS sequence"/>
</dbReference>
<evidence type="ECO:0000313" key="2">
    <source>
        <dbReference type="Proteomes" id="UP001596442"/>
    </source>
</evidence>
<dbReference type="InterPro" id="IPR045079">
    <property type="entry name" value="Oxoprolinase-like"/>
</dbReference>
<dbReference type="PANTHER" id="PTHR11365">
    <property type="entry name" value="5-OXOPROLINASE RELATED"/>
    <property type="match status" value="1"/>
</dbReference>
<gene>
    <name evidence="1" type="ORF">ACFQEU_16230</name>
</gene>
<reference evidence="1 2" key="1">
    <citation type="journal article" date="2019" name="Int. J. Syst. Evol. Microbiol.">
        <title>The Global Catalogue of Microorganisms (GCM) 10K type strain sequencing project: providing services to taxonomists for standard genome sequencing and annotation.</title>
        <authorList>
            <consortium name="The Broad Institute Genomics Platform"/>
            <consortium name="The Broad Institute Genome Sequencing Center for Infectious Disease"/>
            <person name="Wu L."/>
            <person name="Ma J."/>
        </authorList>
    </citation>
    <scope>NUCLEOTIDE SEQUENCE [LARGE SCALE GENOMIC DNA]</scope>
    <source>
        <strain evidence="1 2">CGMCC 1.3239</strain>
    </source>
</reference>
<accession>A0ABD5SDH2</accession>
<dbReference type="PANTHER" id="PTHR11365:SF23">
    <property type="entry name" value="HYPOTHETICAL 5-OXOPROLINASE (EUROFUNG)-RELATED"/>
    <property type="match status" value="1"/>
</dbReference>
<sequence>RLGITRVLVPGPAGVLSAYGLLAADETHDAVRTVRFRLLDDDAVEVAVDALADLTDRVLADVSDPDAATVEWRVDCRYVGQRFELTVPVGEPMGPSDGDTLGFDPQAVAERFAAAHERAYGYTLDADVEAVTLRAAATIENDPPTVLGAASGDDDPERGTRAVPFSRGEAVETTVLDRDALTVGTRGSGPAVLAGGESTTVVPPDWSWRVRADGTVVLLQAGDRS</sequence>
<proteinExistence type="predicted"/>
<comment type="caution">
    <text evidence="1">The sequence shown here is derived from an EMBL/GenBank/DDBJ whole genome shotgun (WGS) entry which is preliminary data.</text>
</comment>
<organism evidence="1 2">
    <name type="scientific">Halorubrum tibetense</name>
    <dbReference type="NCBI Taxonomy" id="175631"/>
    <lineage>
        <taxon>Archaea</taxon>
        <taxon>Methanobacteriati</taxon>
        <taxon>Methanobacteriota</taxon>
        <taxon>Stenosarchaea group</taxon>
        <taxon>Halobacteria</taxon>
        <taxon>Halobacteriales</taxon>
        <taxon>Haloferacaceae</taxon>
        <taxon>Halorubrum</taxon>
    </lineage>
</organism>
<name>A0ABD5SDH2_9EURY</name>